<dbReference type="InterPro" id="IPR020904">
    <property type="entry name" value="Sc_DH/Rdtase_CS"/>
</dbReference>
<dbReference type="InterPro" id="IPR002347">
    <property type="entry name" value="SDR_fam"/>
</dbReference>
<dbReference type="EMBL" id="CP023004">
    <property type="protein sequence ID" value="AWI10202.1"/>
    <property type="molecule type" value="Genomic_DNA"/>
</dbReference>
<dbReference type="PRINTS" id="PR00081">
    <property type="entry name" value="GDHRDH"/>
</dbReference>
<dbReference type="InterPro" id="IPR036291">
    <property type="entry name" value="NAD(P)-bd_dom_sf"/>
</dbReference>
<keyword evidence="3" id="KW-1185">Reference proteome</keyword>
<comment type="similarity">
    <text evidence="1">Belongs to the short-chain dehydrogenases/reductases (SDR) family.</text>
</comment>
<dbReference type="PANTHER" id="PTHR45267">
    <property type="match status" value="1"/>
</dbReference>
<accession>A0A2U8E6P0</accession>
<evidence type="ECO:0000256" key="1">
    <source>
        <dbReference type="RuleBase" id="RU000363"/>
    </source>
</evidence>
<dbReference type="GO" id="GO:0016616">
    <property type="term" value="F:oxidoreductase activity, acting on the CH-OH group of donors, NAD or NADP as acceptor"/>
    <property type="evidence" value="ECO:0007669"/>
    <property type="project" value="TreeGrafter"/>
</dbReference>
<dbReference type="KEGG" id="elut:CKA38_13900"/>
<dbReference type="AlphaFoldDB" id="A0A2U8E6P0"/>
<dbReference type="Pfam" id="PF00106">
    <property type="entry name" value="adh_short"/>
    <property type="match status" value="1"/>
</dbReference>
<evidence type="ECO:0000313" key="3">
    <source>
        <dbReference type="Proteomes" id="UP000244896"/>
    </source>
</evidence>
<dbReference type="Gene3D" id="3.40.50.720">
    <property type="entry name" value="NAD(P)-binding Rossmann-like Domain"/>
    <property type="match status" value="1"/>
</dbReference>
<dbReference type="InterPro" id="IPR053241">
    <property type="entry name" value="NADPH_pterin_aldehyde_rdct"/>
</dbReference>
<dbReference type="OrthoDB" id="9775296at2"/>
<protein>
    <submittedName>
        <fullName evidence="2">Oxidoreductase</fullName>
    </submittedName>
</protein>
<dbReference type="GO" id="GO:0005829">
    <property type="term" value="C:cytosol"/>
    <property type="evidence" value="ECO:0007669"/>
    <property type="project" value="TreeGrafter"/>
</dbReference>
<dbReference type="PANTHER" id="PTHR45267:SF2">
    <property type="entry name" value="NADPH-DEPENDENT PTERIN ALDEHYDE REDUCTASE"/>
    <property type="match status" value="1"/>
</dbReference>
<dbReference type="Proteomes" id="UP000244896">
    <property type="component" value="Chromosome"/>
</dbReference>
<reference evidence="2 3" key="1">
    <citation type="journal article" date="2018" name="Syst. Appl. Microbiol.">
        <title>Ereboglobus luteus gen. nov. sp. nov. from cockroach guts, and new insights into the oxygen relationship of the genera Opitutus and Didymococcus (Verrucomicrobia: Opitutaceae).</title>
        <authorList>
            <person name="Tegtmeier D."/>
            <person name="Belitz A."/>
            <person name="Radek R."/>
            <person name="Heimerl T."/>
            <person name="Brune A."/>
        </authorList>
    </citation>
    <scope>NUCLEOTIDE SEQUENCE [LARGE SCALE GENOMIC DNA]</scope>
    <source>
        <strain evidence="2 3">Ho45</strain>
    </source>
</reference>
<evidence type="ECO:0000313" key="2">
    <source>
        <dbReference type="EMBL" id="AWI10202.1"/>
    </source>
</evidence>
<dbReference type="CDD" id="cd05233">
    <property type="entry name" value="SDR_c"/>
    <property type="match status" value="1"/>
</dbReference>
<gene>
    <name evidence="2" type="ORF">CKA38_13900</name>
</gene>
<dbReference type="RefSeq" id="WP_108826104.1">
    <property type="nucleotide sequence ID" value="NZ_CP023004.1"/>
</dbReference>
<dbReference type="PRINTS" id="PR00080">
    <property type="entry name" value="SDRFAMILY"/>
</dbReference>
<dbReference type="SUPFAM" id="SSF51735">
    <property type="entry name" value="NAD(P)-binding Rossmann-fold domains"/>
    <property type="match status" value="1"/>
</dbReference>
<name>A0A2U8E6P0_9BACT</name>
<dbReference type="PROSITE" id="PS00061">
    <property type="entry name" value="ADH_SHORT"/>
    <property type="match status" value="1"/>
</dbReference>
<sequence length="227" mass="23942">MNTAKKIVVTGVTRGLGRALAEEFIRLGHTVIGCGRGADGILDLRFTYSSPHDFSAVDVSAPAKVDLWAERVTGIHGAPDFLINNAGLMNKPAPLWKVPPEDFARVIDVNVKGMANVIRAFAPDMIKTGRGVIVNFSSGWGRSVSPEVAPYCASKWAVEGLTRALAEELPAGMAAVSLNPGVIDTDMLRQSSGDGAASYQKPGDWAKRAATVILGFGPSDNGRPADV</sequence>
<proteinExistence type="inferred from homology"/>
<organism evidence="2 3">
    <name type="scientific">Ereboglobus luteus</name>
    <dbReference type="NCBI Taxonomy" id="1796921"/>
    <lineage>
        <taxon>Bacteria</taxon>
        <taxon>Pseudomonadati</taxon>
        <taxon>Verrucomicrobiota</taxon>
        <taxon>Opitutia</taxon>
        <taxon>Opitutales</taxon>
        <taxon>Opitutaceae</taxon>
        <taxon>Ereboglobus</taxon>
    </lineage>
</organism>